<evidence type="ECO:0000256" key="6">
    <source>
        <dbReference type="ARBA" id="ARBA00022448"/>
    </source>
</evidence>
<evidence type="ECO:0000256" key="4">
    <source>
        <dbReference type="ARBA" id="ARBA00012944"/>
    </source>
</evidence>
<dbReference type="RefSeq" id="YP_009775571.1">
    <property type="nucleotide sequence ID" value="NC_047457.1"/>
</dbReference>
<evidence type="ECO:0000259" key="19">
    <source>
        <dbReference type="Pfam" id="PF00361"/>
    </source>
</evidence>
<dbReference type="InterPro" id="IPR050175">
    <property type="entry name" value="Complex_I_Subunit_2"/>
</dbReference>
<evidence type="ECO:0000256" key="16">
    <source>
        <dbReference type="ARBA" id="ARBA00023136"/>
    </source>
</evidence>
<keyword evidence="11 18" id="KW-0249">Electron transport</keyword>
<name>A0A6H1XJH8_9NEOP</name>
<comment type="subcellular location">
    <subcellularLocation>
        <location evidence="2 18">Mitochondrion inner membrane</location>
        <topology evidence="2 18">Multi-pass membrane protein</topology>
    </subcellularLocation>
</comment>
<keyword evidence="10 18" id="KW-1278">Translocase</keyword>
<evidence type="ECO:0000256" key="18">
    <source>
        <dbReference type="RuleBase" id="RU003403"/>
    </source>
</evidence>
<dbReference type="CTD" id="4536"/>
<comment type="similarity">
    <text evidence="3 18">Belongs to the complex I subunit 2 family.</text>
</comment>
<dbReference type="GO" id="GO:0005743">
    <property type="term" value="C:mitochondrial inner membrane"/>
    <property type="evidence" value="ECO:0007669"/>
    <property type="project" value="UniProtKB-SubCell"/>
</dbReference>
<feature type="transmembrane region" description="Helical" evidence="18">
    <location>
        <begin position="234"/>
        <end position="256"/>
    </location>
</feature>
<evidence type="ECO:0000256" key="8">
    <source>
        <dbReference type="ARBA" id="ARBA00022692"/>
    </source>
</evidence>
<evidence type="ECO:0000256" key="14">
    <source>
        <dbReference type="ARBA" id="ARBA00023075"/>
    </source>
</evidence>
<accession>A0A6H1XJH8</accession>
<evidence type="ECO:0000256" key="7">
    <source>
        <dbReference type="ARBA" id="ARBA00022660"/>
    </source>
</evidence>
<dbReference type="EMBL" id="MK252291">
    <property type="protein sequence ID" value="QJA15797.1"/>
    <property type="molecule type" value="Genomic_DNA"/>
</dbReference>
<comment type="function">
    <text evidence="1">Core subunit of the mitochondrial membrane respiratory chain NADH dehydrogenase (Complex I) that is believed to belong to the minimal assembly required for catalysis. Complex I functions in the transfer of electrons from NADH to the respiratory chain. The immediate electron acceptor for the enzyme is believed to be ubiquinone.</text>
</comment>
<dbReference type="Pfam" id="PF00361">
    <property type="entry name" value="Proton_antipo_M"/>
    <property type="match status" value="1"/>
</dbReference>
<geneLocation type="mitochondrion" evidence="20"/>
<comment type="function">
    <text evidence="18">Core subunit of the mitochondrial membrane respiratory chain NADH dehydrogenase (Complex I) which catalyzes electron transfer from NADH through the respiratory chain, using ubiquinone as an electron acceptor. Essential for the catalytic activity and assembly of complex I.</text>
</comment>
<feature type="transmembrane region" description="Helical" evidence="18">
    <location>
        <begin position="148"/>
        <end position="167"/>
    </location>
</feature>
<evidence type="ECO:0000256" key="11">
    <source>
        <dbReference type="ARBA" id="ARBA00022982"/>
    </source>
</evidence>
<keyword evidence="16 18" id="KW-0472">Membrane</keyword>
<dbReference type="PANTHER" id="PTHR46552:SF1">
    <property type="entry name" value="NADH-UBIQUINONE OXIDOREDUCTASE CHAIN 2"/>
    <property type="match status" value="1"/>
</dbReference>
<dbReference type="GeneID" id="54616491"/>
<dbReference type="EC" id="7.1.1.2" evidence="4 18"/>
<feature type="transmembrane region" description="Helical" evidence="18">
    <location>
        <begin position="62"/>
        <end position="83"/>
    </location>
</feature>
<reference evidence="20" key="1">
    <citation type="submission" date="2018-12" db="EMBL/GenBank/DDBJ databases">
        <title>The complete mitochondrial genome of the butterfly Delias pasithoe (Lepidoptera: Pieridae).</title>
        <authorList>
            <person name="Wang J."/>
        </authorList>
    </citation>
    <scope>NUCLEOTIDE SEQUENCE</scope>
</reference>
<evidence type="ECO:0000256" key="10">
    <source>
        <dbReference type="ARBA" id="ARBA00022967"/>
    </source>
</evidence>
<evidence type="ECO:0000256" key="17">
    <source>
        <dbReference type="ARBA" id="ARBA00049551"/>
    </source>
</evidence>
<keyword evidence="14 18" id="KW-0830">Ubiquinone</keyword>
<dbReference type="InterPro" id="IPR003917">
    <property type="entry name" value="NADH_UbQ_OxRdtase_chain2"/>
</dbReference>
<feature type="transmembrane region" description="Helical" evidence="18">
    <location>
        <begin position="198"/>
        <end position="222"/>
    </location>
</feature>
<feature type="transmembrane region" description="Helical" evidence="18">
    <location>
        <begin position="95"/>
        <end position="114"/>
    </location>
</feature>
<evidence type="ECO:0000256" key="2">
    <source>
        <dbReference type="ARBA" id="ARBA00004448"/>
    </source>
</evidence>
<keyword evidence="8 18" id="KW-0812">Transmembrane</keyword>
<feature type="domain" description="NADH:quinone oxidoreductase/Mrp antiporter transmembrane" evidence="19">
    <location>
        <begin position="26"/>
        <end position="283"/>
    </location>
</feature>
<dbReference type="PRINTS" id="PR01436">
    <property type="entry name" value="NADHDHGNASE2"/>
</dbReference>
<keyword evidence="12 18" id="KW-1133">Transmembrane helix</keyword>
<evidence type="ECO:0000256" key="9">
    <source>
        <dbReference type="ARBA" id="ARBA00022792"/>
    </source>
</evidence>
<gene>
    <name evidence="20" type="primary">ND2</name>
</gene>
<proteinExistence type="inferred from homology"/>
<feature type="transmembrane region" description="Helical" evidence="18">
    <location>
        <begin position="174"/>
        <end position="192"/>
    </location>
</feature>
<keyword evidence="6" id="KW-0813">Transport</keyword>
<evidence type="ECO:0000256" key="5">
    <source>
        <dbReference type="ARBA" id="ARBA00021008"/>
    </source>
</evidence>
<feature type="transmembrane region" description="Helical" evidence="18">
    <location>
        <begin position="314"/>
        <end position="336"/>
    </location>
</feature>
<keyword evidence="15 18" id="KW-0496">Mitochondrion</keyword>
<evidence type="ECO:0000256" key="12">
    <source>
        <dbReference type="ARBA" id="ARBA00022989"/>
    </source>
</evidence>
<evidence type="ECO:0000256" key="13">
    <source>
        <dbReference type="ARBA" id="ARBA00023027"/>
    </source>
</evidence>
<dbReference type="PANTHER" id="PTHR46552">
    <property type="entry name" value="NADH-UBIQUINONE OXIDOREDUCTASE CHAIN 2"/>
    <property type="match status" value="1"/>
</dbReference>
<dbReference type="GO" id="GO:0006120">
    <property type="term" value="P:mitochondrial electron transport, NADH to ubiquinone"/>
    <property type="evidence" value="ECO:0007669"/>
    <property type="project" value="InterPro"/>
</dbReference>
<keyword evidence="7 18" id="KW-0679">Respiratory chain</keyword>
<keyword evidence="13 18" id="KW-0520">NAD</keyword>
<feature type="transmembrane region" description="Helical" evidence="18">
    <location>
        <begin position="271"/>
        <end position="293"/>
    </location>
</feature>
<evidence type="ECO:0000256" key="1">
    <source>
        <dbReference type="ARBA" id="ARBA00003257"/>
    </source>
</evidence>
<evidence type="ECO:0000313" key="20">
    <source>
        <dbReference type="EMBL" id="QJA15797.1"/>
    </source>
</evidence>
<dbReference type="InterPro" id="IPR001750">
    <property type="entry name" value="ND/Mrp_TM"/>
</dbReference>
<dbReference type="GO" id="GO:0008137">
    <property type="term" value="F:NADH dehydrogenase (ubiquinone) activity"/>
    <property type="evidence" value="ECO:0007669"/>
    <property type="project" value="UniProtKB-EC"/>
</dbReference>
<sequence>MFSTMNSNKMFFMFTLFFSTLISISSNSWLSCWIGLEINLLSFIPLISSPKNLMSTEASLKYFLTQSIASINFLFSILLKMMLFKNFETNNIISIMINSSLLMKMGSTPFFFWFPNIMEGLNWMNCFIVMTWQKISPMILLSYYMNNFFIMIIMSFNVIIGSVGSFNQTSIRKLMAFSSINNLGWLMASLMISENIWMMYFFLYTFMNSILCFFFHMLNIFYINQIFNLNLISLIKIFMFINFFSLGGLPPFLGFFPKWIIINFLIQNNMFIMNLTFIMTSLIMLFSYIRIIYLSLMLNFFKLKWFKIKIKNNFFLIINFFSLISLSGLIFNTFLFF</sequence>
<evidence type="ECO:0000256" key="3">
    <source>
        <dbReference type="ARBA" id="ARBA00007012"/>
    </source>
</evidence>
<protein>
    <recommendedName>
        <fullName evidence="5 18">NADH-ubiquinone oxidoreductase chain 2</fullName>
        <ecNumber evidence="4 18">7.1.1.2</ecNumber>
    </recommendedName>
</protein>
<evidence type="ECO:0000256" key="15">
    <source>
        <dbReference type="ARBA" id="ARBA00023128"/>
    </source>
</evidence>
<keyword evidence="9 18" id="KW-0999">Mitochondrion inner membrane</keyword>
<organism evidence="20">
    <name type="scientific">Delias pasithoe</name>
    <dbReference type="NCBI Taxonomy" id="152616"/>
    <lineage>
        <taxon>Eukaryota</taxon>
        <taxon>Metazoa</taxon>
        <taxon>Ecdysozoa</taxon>
        <taxon>Arthropoda</taxon>
        <taxon>Hexapoda</taxon>
        <taxon>Insecta</taxon>
        <taxon>Pterygota</taxon>
        <taxon>Neoptera</taxon>
        <taxon>Endopterygota</taxon>
        <taxon>Lepidoptera</taxon>
        <taxon>Glossata</taxon>
        <taxon>Ditrysia</taxon>
        <taxon>Papilionoidea</taxon>
        <taxon>Pieridae</taxon>
        <taxon>Pierinae</taxon>
        <taxon>Delias</taxon>
    </lineage>
</organism>
<comment type="catalytic activity">
    <reaction evidence="17 18">
        <text>a ubiquinone + NADH + 5 H(+)(in) = a ubiquinol + NAD(+) + 4 H(+)(out)</text>
        <dbReference type="Rhea" id="RHEA:29091"/>
        <dbReference type="Rhea" id="RHEA-COMP:9565"/>
        <dbReference type="Rhea" id="RHEA-COMP:9566"/>
        <dbReference type="ChEBI" id="CHEBI:15378"/>
        <dbReference type="ChEBI" id="CHEBI:16389"/>
        <dbReference type="ChEBI" id="CHEBI:17976"/>
        <dbReference type="ChEBI" id="CHEBI:57540"/>
        <dbReference type="ChEBI" id="CHEBI:57945"/>
        <dbReference type="EC" id="7.1.1.2"/>
    </reaction>
</comment>
<dbReference type="AlphaFoldDB" id="A0A6H1XJH8"/>